<organism evidence="1 2">
    <name type="scientific">Petromyces alliaceus</name>
    <name type="common">Aspergillus alliaceus</name>
    <dbReference type="NCBI Taxonomy" id="209559"/>
    <lineage>
        <taxon>Eukaryota</taxon>
        <taxon>Fungi</taxon>
        <taxon>Dikarya</taxon>
        <taxon>Ascomycota</taxon>
        <taxon>Pezizomycotina</taxon>
        <taxon>Eurotiomycetes</taxon>
        <taxon>Eurotiomycetidae</taxon>
        <taxon>Eurotiales</taxon>
        <taxon>Aspergillaceae</taxon>
        <taxon>Aspergillus</taxon>
        <taxon>Aspergillus subgen. Circumdati</taxon>
    </lineage>
</organism>
<name>A0A8H6E0D0_PETAA</name>
<evidence type="ECO:0000313" key="2">
    <source>
        <dbReference type="Proteomes" id="UP000541154"/>
    </source>
</evidence>
<feature type="non-terminal residue" evidence="1">
    <location>
        <position position="1"/>
    </location>
</feature>
<comment type="caution">
    <text evidence="1">The sequence shown here is derived from an EMBL/GenBank/DDBJ whole genome shotgun (WGS) entry which is preliminary data.</text>
</comment>
<accession>A0A8H6E0D0</accession>
<keyword evidence="2" id="KW-1185">Reference proteome</keyword>
<gene>
    <name evidence="1" type="ORF">ETB97_001014</name>
</gene>
<sequence>VKYLFATVVFEKSRKEIGIRSWYKVASLSKGSSNKWNKSRIRSLVNLVALCLDDAGIPFCKRAPLVLYENTELDDVCLVLSSWLRDHGDIMNARHALRCCVK</sequence>
<evidence type="ECO:0000313" key="1">
    <source>
        <dbReference type="EMBL" id="KAF5854702.1"/>
    </source>
</evidence>
<proteinExistence type="predicted"/>
<dbReference type="Proteomes" id="UP000541154">
    <property type="component" value="Unassembled WGS sequence"/>
</dbReference>
<dbReference type="EMBL" id="SPNV01001177">
    <property type="protein sequence ID" value="KAF5854702.1"/>
    <property type="molecule type" value="Genomic_DNA"/>
</dbReference>
<feature type="non-terminal residue" evidence="1">
    <location>
        <position position="102"/>
    </location>
</feature>
<dbReference type="AlphaFoldDB" id="A0A8H6E0D0"/>
<protein>
    <submittedName>
        <fullName evidence="1">Uncharacterized protein</fullName>
    </submittedName>
</protein>
<reference evidence="1 2" key="1">
    <citation type="submission" date="2019-04" db="EMBL/GenBank/DDBJ databases">
        <title>Aspergillus burnettii sp. nov., novel species from soil in southeast Queensland.</title>
        <authorList>
            <person name="Gilchrist C.L.M."/>
            <person name="Pitt J.I."/>
            <person name="Lange L."/>
            <person name="Lacey H.J."/>
            <person name="Vuong D."/>
            <person name="Midgley D.J."/>
            <person name="Greenfield P."/>
            <person name="Bradbury M."/>
            <person name="Lacey E."/>
            <person name="Busk P.K."/>
            <person name="Pilgaard B."/>
            <person name="Chooi Y.H."/>
            <person name="Piggott A.M."/>
        </authorList>
    </citation>
    <scope>NUCLEOTIDE SEQUENCE [LARGE SCALE GENOMIC DNA]</scope>
    <source>
        <strain evidence="1 2">FRR 5400</strain>
    </source>
</reference>